<sequence>DLEKNLEHYRASDNIHMDMPRRYTLFQSYVKEGVAQKAEVEYIAKAEEARDWIGRHPEIYSLEDIAPGVKSQLDLATLRTLLEYRKKPRGKFLGIF</sequence>
<name>X0Y844_9ZZZZ</name>
<gene>
    <name evidence="1" type="ORF">S01H1_84833</name>
</gene>
<dbReference type="AlphaFoldDB" id="X0Y844"/>
<reference evidence="1" key="1">
    <citation type="journal article" date="2014" name="Front. Microbiol.">
        <title>High frequency of phylogenetically diverse reductive dehalogenase-homologous genes in deep subseafloor sedimentary metagenomes.</title>
        <authorList>
            <person name="Kawai M."/>
            <person name="Futagami T."/>
            <person name="Toyoda A."/>
            <person name="Takaki Y."/>
            <person name="Nishi S."/>
            <person name="Hori S."/>
            <person name="Arai W."/>
            <person name="Tsubouchi T."/>
            <person name="Morono Y."/>
            <person name="Uchiyama I."/>
            <person name="Ito T."/>
            <person name="Fujiyama A."/>
            <person name="Inagaki F."/>
            <person name="Takami H."/>
        </authorList>
    </citation>
    <scope>NUCLEOTIDE SEQUENCE</scope>
    <source>
        <strain evidence="1">Expedition CK06-06</strain>
    </source>
</reference>
<dbReference type="EMBL" id="BARS01058037">
    <property type="protein sequence ID" value="GAG44898.1"/>
    <property type="molecule type" value="Genomic_DNA"/>
</dbReference>
<comment type="caution">
    <text evidence="1">The sequence shown here is derived from an EMBL/GenBank/DDBJ whole genome shotgun (WGS) entry which is preliminary data.</text>
</comment>
<protein>
    <submittedName>
        <fullName evidence="1">Uncharacterized protein</fullName>
    </submittedName>
</protein>
<feature type="non-terminal residue" evidence="1">
    <location>
        <position position="1"/>
    </location>
</feature>
<proteinExistence type="predicted"/>
<evidence type="ECO:0000313" key="1">
    <source>
        <dbReference type="EMBL" id="GAG44898.1"/>
    </source>
</evidence>
<organism evidence="1">
    <name type="scientific">marine sediment metagenome</name>
    <dbReference type="NCBI Taxonomy" id="412755"/>
    <lineage>
        <taxon>unclassified sequences</taxon>
        <taxon>metagenomes</taxon>
        <taxon>ecological metagenomes</taxon>
    </lineage>
</organism>
<accession>X0Y844</accession>